<keyword evidence="8" id="KW-0503">Monooxygenase</keyword>
<dbReference type="PRINTS" id="PR00463">
    <property type="entry name" value="EP450I"/>
</dbReference>
<comment type="cofactor">
    <cofactor evidence="1">
        <name>heme</name>
        <dbReference type="ChEBI" id="CHEBI:30413"/>
    </cofactor>
</comment>
<dbReference type="Proteomes" id="UP000567179">
    <property type="component" value="Unassembled WGS sequence"/>
</dbReference>
<comment type="similarity">
    <text evidence="3">Belongs to the cytochrome P450 family.</text>
</comment>
<keyword evidence="7" id="KW-0408">Iron</keyword>
<dbReference type="OrthoDB" id="2789670at2759"/>
<keyword evidence="10" id="KW-1185">Reference proteome</keyword>
<gene>
    <name evidence="9" type="ORF">D9619_005330</name>
</gene>
<accession>A0A8H5BVD6</accession>
<evidence type="ECO:0000313" key="10">
    <source>
        <dbReference type="Proteomes" id="UP000567179"/>
    </source>
</evidence>
<evidence type="ECO:0000256" key="5">
    <source>
        <dbReference type="ARBA" id="ARBA00022723"/>
    </source>
</evidence>
<comment type="caution">
    <text evidence="9">The sequence shown here is derived from an EMBL/GenBank/DDBJ whole genome shotgun (WGS) entry which is preliminary data.</text>
</comment>
<dbReference type="GO" id="GO:0004497">
    <property type="term" value="F:monooxygenase activity"/>
    <property type="evidence" value="ECO:0007669"/>
    <property type="project" value="UniProtKB-KW"/>
</dbReference>
<evidence type="ECO:0000313" key="9">
    <source>
        <dbReference type="EMBL" id="KAF5330289.1"/>
    </source>
</evidence>
<evidence type="ECO:0000256" key="6">
    <source>
        <dbReference type="ARBA" id="ARBA00023002"/>
    </source>
</evidence>
<reference evidence="9 10" key="1">
    <citation type="journal article" date="2020" name="ISME J.">
        <title>Uncovering the hidden diversity of litter-decomposition mechanisms in mushroom-forming fungi.</title>
        <authorList>
            <person name="Floudas D."/>
            <person name="Bentzer J."/>
            <person name="Ahren D."/>
            <person name="Johansson T."/>
            <person name="Persson P."/>
            <person name="Tunlid A."/>
        </authorList>
    </citation>
    <scope>NUCLEOTIDE SEQUENCE [LARGE SCALE GENOMIC DNA]</scope>
    <source>
        <strain evidence="9 10">CBS 101986</strain>
    </source>
</reference>
<evidence type="ECO:0000256" key="4">
    <source>
        <dbReference type="ARBA" id="ARBA00022617"/>
    </source>
</evidence>
<keyword evidence="4" id="KW-0349">Heme</keyword>
<dbReference type="Gene3D" id="1.10.630.10">
    <property type="entry name" value="Cytochrome P450"/>
    <property type="match status" value="1"/>
</dbReference>
<protein>
    <recommendedName>
        <fullName evidence="11">Cytochrome P450</fullName>
    </recommendedName>
</protein>
<dbReference type="CDD" id="cd11065">
    <property type="entry name" value="CYP64-like"/>
    <property type="match status" value="1"/>
</dbReference>
<name>A0A8H5BVD6_9AGAR</name>
<dbReference type="InterPro" id="IPR001128">
    <property type="entry name" value="Cyt_P450"/>
</dbReference>
<dbReference type="EMBL" id="JAACJJ010000001">
    <property type="protein sequence ID" value="KAF5330289.1"/>
    <property type="molecule type" value="Genomic_DNA"/>
</dbReference>
<keyword evidence="5" id="KW-0479">Metal-binding</keyword>
<dbReference type="InterPro" id="IPR050364">
    <property type="entry name" value="Cytochrome_P450_fung"/>
</dbReference>
<comment type="pathway">
    <text evidence="2">Secondary metabolite biosynthesis.</text>
</comment>
<evidence type="ECO:0000256" key="8">
    <source>
        <dbReference type="ARBA" id="ARBA00023033"/>
    </source>
</evidence>
<dbReference type="Pfam" id="PF00067">
    <property type="entry name" value="p450"/>
    <property type="match status" value="1"/>
</dbReference>
<dbReference type="GO" id="GO:0020037">
    <property type="term" value="F:heme binding"/>
    <property type="evidence" value="ECO:0007669"/>
    <property type="project" value="InterPro"/>
</dbReference>
<sequence length="757" mass="85488">MDNERIRQIMGHINSSPQNPTCHDFAAAMGFADPSAEHSPLYDDLDEMTKLVVTYYLLQRVRSRLPNQQQQDMIFTKFSALYLPALVNKFIEAPPLPAGMPQETVEEFKLNNCYLEFLSAISHTPYFSKYLRSRLPAAQPGKDLMKIIAQRLIGNAPTWDHKMLNPPLDREQGYYEACAGTSIQLFSTLLAAFVKEPKESPIRISAETEAALMPWLKKWEQRHKREFLATVCNRASDLLDQKKSIVQHAQLVRRALKNWNECGKSRCDSTSDLKACSSAALSIKRRIGTRLRNPIKAFASKQTITCIALSMGLLRKSRTGKKFPPGPVPKPLIGNILDLPTENVAREFAAWSKKYNSDILYATALGDKILILNKKEDADELLEKRAAISSDRPVYPIVKFLGWDFNVGLLQHNDDWLLHRRICQNFLGRANLPTINPVITEKVHQLLVGFLSSPEDFNHHNKMLSISIPMKTMYGYDVESIHDPCIEAAEKGTHLASHLLMPGNSIINIFPVFGYIPAWFPGASSHKLAAKVKSLATQMDEMATEFVRRRMSEGTAAPSLLSSFLERKETEGATDAEERATRNSAMTTLSSAMTFFYIMAAYPDIQRKAQAEIDRVIGTNRLPKFEDRESLPYIEAIYREVMRWMPPGQLGVPHRSSEDTYYKGYFIPKGTVIYTNLSQGTRAMGRDGDIYESPDTFNPERYLDEHGNLNADRQTWLTIACVAASFNLSKVTDEKGEVIGWNDTFDDSGLLITLRVT</sequence>
<dbReference type="PANTHER" id="PTHR46300:SF7">
    <property type="entry name" value="P450, PUTATIVE (EUROFUNG)-RELATED"/>
    <property type="match status" value="1"/>
</dbReference>
<keyword evidence="6" id="KW-0560">Oxidoreductase</keyword>
<organism evidence="9 10">
    <name type="scientific">Psilocybe cf. subviscida</name>
    <dbReference type="NCBI Taxonomy" id="2480587"/>
    <lineage>
        <taxon>Eukaryota</taxon>
        <taxon>Fungi</taxon>
        <taxon>Dikarya</taxon>
        <taxon>Basidiomycota</taxon>
        <taxon>Agaricomycotina</taxon>
        <taxon>Agaricomycetes</taxon>
        <taxon>Agaricomycetidae</taxon>
        <taxon>Agaricales</taxon>
        <taxon>Agaricineae</taxon>
        <taxon>Strophariaceae</taxon>
        <taxon>Psilocybe</taxon>
    </lineage>
</organism>
<dbReference type="AlphaFoldDB" id="A0A8H5BVD6"/>
<dbReference type="GO" id="GO:0005506">
    <property type="term" value="F:iron ion binding"/>
    <property type="evidence" value="ECO:0007669"/>
    <property type="project" value="InterPro"/>
</dbReference>
<dbReference type="GO" id="GO:0016705">
    <property type="term" value="F:oxidoreductase activity, acting on paired donors, with incorporation or reduction of molecular oxygen"/>
    <property type="evidence" value="ECO:0007669"/>
    <property type="project" value="InterPro"/>
</dbReference>
<dbReference type="InterPro" id="IPR002401">
    <property type="entry name" value="Cyt_P450_E_grp-I"/>
</dbReference>
<evidence type="ECO:0008006" key="11">
    <source>
        <dbReference type="Google" id="ProtNLM"/>
    </source>
</evidence>
<dbReference type="SUPFAM" id="SSF48264">
    <property type="entry name" value="Cytochrome P450"/>
    <property type="match status" value="1"/>
</dbReference>
<dbReference type="PANTHER" id="PTHR46300">
    <property type="entry name" value="P450, PUTATIVE (EUROFUNG)-RELATED-RELATED"/>
    <property type="match status" value="1"/>
</dbReference>
<evidence type="ECO:0000256" key="7">
    <source>
        <dbReference type="ARBA" id="ARBA00023004"/>
    </source>
</evidence>
<dbReference type="InterPro" id="IPR036396">
    <property type="entry name" value="Cyt_P450_sf"/>
</dbReference>
<proteinExistence type="inferred from homology"/>
<evidence type="ECO:0000256" key="2">
    <source>
        <dbReference type="ARBA" id="ARBA00005179"/>
    </source>
</evidence>
<evidence type="ECO:0000256" key="1">
    <source>
        <dbReference type="ARBA" id="ARBA00001971"/>
    </source>
</evidence>
<evidence type="ECO:0000256" key="3">
    <source>
        <dbReference type="ARBA" id="ARBA00010617"/>
    </source>
</evidence>